<dbReference type="Gene3D" id="2.40.30.170">
    <property type="match status" value="1"/>
</dbReference>
<organism evidence="3 4">
    <name type="scientific">Imhoffiella purpurea</name>
    <dbReference type="NCBI Taxonomy" id="1249627"/>
    <lineage>
        <taxon>Bacteria</taxon>
        <taxon>Pseudomonadati</taxon>
        <taxon>Pseudomonadota</taxon>
        <taxon>Gammaproteobacteria</taxon>
        <taxon>Chromatiales</taxon>
        <taxon>Chromatiaceae</taxon>
        <taxon>Imhoffiella</taxon>
    </lineage>
</organism>
<dbReference type="InterPro" id="IPR006143">
    <property type="entry name" value="RND_pump_MFP"/>
</dbReference>
<protein>
    <submittedName>
        <fullName evidence="3">Secretion protein HlyD</fullName>
    </submittedName>
</protein>
<accession>W9VBW5</accession>
<reference evidence="3 4" key="1">
    <citation type="submission" date="2012-11" db="EMBL/GenBank/DDBJ databases">
        <title>Genome assembly of Thiorhodococcus sp. AK35.</title>
        <authorList>
            <person name="Nupur N."/>
            <person name="Khatri I."/>
            <person name="Subramanian S."/>
            <person name="Pinnaka A."/>
        </authorList>
    </citation>
    <scope>NUCLEOTIDE SEQUENCE [LARGE SCALE GENOMIC DNA]</scope>
    <source>
        <strain evidence="3 4">AK35</strain>
    </source>
</reference>
<dbReference type="GO" id="GO:0015562">
    <property type="term" value="F:efflux transmembrane transporter activity"/>
    <property type="evidence" value="ECO:0007669"/>
    <property type="project" value="TreeGrafter"/>
</dbReference>
<evidence type="ECO:0000256" key="1">
    <source>
        <dbReference type="ARBA" id="ARBA00009477"/>
    </source>
</evidence>
<keyword evidence="4" id="KW-1185">Reference proteome</keyword>
<name>W9VBW5_9GAMM</name>
<sequence length="353" mass="38988">MPPSSSPSHFPGSARHGGPARPPVYRLLLAWGLVAALIPAFAGAAEEEALAARPSSRFIELTAFTRPRARLPLVAEMAGRVEAVLQDIGDPVGEDGLFARLDATFLKLELEENGVEQARLRDQIAYDQREVERNRELARKNNVAAAQLDEARQTLRNDTQALRRLEVQARVLAEKISRTQIRAPSGWRLIERLIEPGQWVGDGERLGEAADFSILLLPFSLTPEQLVALRETGETLSVEIPELGVQVPAAIYRVNPALDEATRKIDVDLRLQTAIEPQRGGLRAELRLQLPDPENLLIPAAAVHRGFEESWVQPLNGEPLVVTILGGERIEGREWLRARAPGLEPGDPLRPRE</sequence>
<comment type="similarity">
    <text evidence="1">Belongs to the membrane fusion protein (MFP) (TC 8.A.1) family.</text>
</comment>
<dbReference type="GO" id="GO:1990281">
    <property type="term" value="C:efflux pump complex"/>
    <property type="evidence" value="ECO:0007669"/>
    <property type="project" value="TreeGrafter"/>
</dbReference>
<dbReference type="EMBL" id="AONC01000066">
    <property type="protein sequence ID" value="EXJ13532.1"/>
    <property type="molecule type" value="Genomic_DNA"/>
</dbReference>
<dbReference type="eggNOG" id="COG0845">
    <property type="taxonomic scope" value="Bacteria"/>
</dbReference>
<dbReference type="STRING" id="1249627.D779_3626"/>
<dbReference type="OrthoDB" id="9806939at2"/>
<dbReference type="RefSeq" id="WP_052348252.1">
    <property type="nucleotide sequence ID" value="NZ_AONC01000066.1"/>
</dbReference>
<dbReference type="Proteomes" id="UP000019460">
    <property type="component" value="Unassembled WGS sequence"/>
</dbReference>
<evidence type="ECO:0000313" key="3">
    <source>
        <dbReference type="EMBL" id="EXJ13532.1"/>
    </source>
</evidence>
<feature type="coiled-coil region" evidence="2">
    <location>
        <begin position="134"/>
        <end position="182"/>
    </location>
</feature>
<dbReference type="PANTHER" id="PTHR30469">
    <property type="entry name" value="MULTIDRUG RESISTANCE PROTEIN MDTA"/>
    <property type="match status" value="1"/>
</dbReference>
<dbReference type="SUPFAM" id="SSF111369">
    <property type="entry name" value="HlyD-like secretion proteins"/>
    <property type="match status" value="1"/>
</dbReference>
<evidence type="ECO:0000313" key="4">
    <source>
        <dbReference type="Proteomes" id="UP000019460"/>
    </source>
</evidence>
<dbReference type="AlphaFoldDB" id="W9VBW5"/>
<gene>
    <name evidence="3" type="ORF">D779_3626</name>
</gene>
<proteinExistence type="inferred from homology"/>
<keyword evidence="2" id="KW-0175">Coiled coil</keyword>
<comment type="caution">
    <text evidence="3">The sequence shown here is derived from an EMBL/GenBank/DDBJ whole genome shotgun (WGS) entry which is preliminary data.</text>
</comment>
<evidence type="ECO:0000256" key="2">
    <source>
        <dbReference type="SAM" id="Coils"/>
    </source>
</evidence>
<dbReference type="NCBIfam" id="TIGR01730">
    <property type="entry name" value="RND_mfp"/>
    <property type="match status" value="1"/>
</dbReference>
<dbReference type="Gene3D" id="2.40.50.100">
    <property type="match status" value="1"/>
</dbReference>
<dbReference type="Gene3D" id="1.10.287.470">
    <property type="entry name" value="Helix hairpin bin"/>
    <property type="match status" value="1"/>
</dbReference>